<organism evidence="4 5">
    <name type="scientific">Amycolatopsis antarctica</name>
    <dbReference type="NCBI Taxonomy" id="1854586"/>
    <lineage>
        <taxon>Bacteria</taxon>
        <taxon>Bacillati</taxon>
        <taxon>Actinomycetota</taxon>
        <taxon>Actinomycetes</taxon>
        <taxon>Pseudonocardiales</taxon>
        <taxon>Pseudonocardiaceae</taxon>
        <taxon>Amycolatopsis</taxon>
    </lineage>
</organism>
<feature type="domain" description="DUF3048" evidence="2">
    <location>
        <begin position="57"/>
        <end position="175"/>
    </location>
</feature>
<dbReference type="InParanoid" id="A0A263D1U3"/>
<evidence type="ECO:0008006" key="6">
    <source>
        <dbReference type="Google" id="ProtNLM"/>
    </source>
</evidence>
<dbReference type="SUPFAM" id="SSF159774">
    <property type="entry name" value="YerB-like"/>
    <property type="match status" value="1"/>
</dbReference>
<dbReference type="Proteomes" id="UP000242444">
    <property type="component" value="Unassembled WGS sequence"/>
</dbReference>
<dbReference type="InterPro" id="IPR035328">
    <property type="entry name" value="DUF3048_C"/>
</dbReference>
<sequence>MRSEWEWLRFALAVLLGAAAITGAVVLLNGGPEPAPPPVTGGPAAPGIPGSPALPGVVAVKIDNVPPARPQTGIGAADTVYVEPVEGGFTRLMAIYDGELPDTVGPVRSARLTDVDILAQYGNPVLAYSGAAPETLPALRAAPLTGAAPEDTGGAYYRDPARRAPHDLFVRPADLPGPGPGAPPREDGPAPDGGTRADRHDVAYPAASFTLRWSPEAARWLVEMDGEPVVSTDSGPVAPATVVEQRVTTAPGAAPDDAAGNASPVAVTIGGGDAVVLRDGLRFDGTWSRPDPGSPTVFRDANGSVVPFAEGPVWVLLVPA</sequence>
<protein>
    <recommendedName>
        <fullName evidence="6">DUF3048 domain-containing protein</fullName>
    </recommendedName>
</protein>
<evidence type="ECO:0000259" key="3">
    <source>
        <dbReference type="Pfam" id="PF17479"/>
    </source>
</evidence>
<dbReference type="EMBL" id="NKYE01000009">
    <property type="protein sequence ID" value="OZM72058.1"/>
    <property type="molecule type" value="Genomic_DNA"/>
</dbReference>
<dbReference type="OrthoDB" id="9779102at2"/>
<feature type="region of interest" description="Disordered" evidence="1">
    <location>
        <begin position="168"/>
        <end position="199"/>
    </location>
</feature>
<dbReference type="InterPro" id="IPR023158">
    <property type="entry name" value="YerB-like_sf"/>
</dbReference>
<comment type="caution">
    <text evidence="4">The sequence shown here is derived from an EMBL/GenBank/DDBJ whole genome shotgun (WGS) entry which is preliminary data.</text>
</comment>
<dbReference type="Pfam" id="PF11258">
    <property type="entry name" value="DUF3048"/>
    <property type="match status" value="1"/>
</dbReference>
<evidence type="ECO:0000313" key="5">
    <source>
        <dbReference type="Proteomes" id="UP000242444"/>
    </source>
</evidence>
<feature type="domain" description="DUF3048" evidence="3">
    <location>
        <begin position="201"/>
        <end position="315"/>
    </location>
</feature>
<dbReference type="Gene3D" id="3.50.90.10">
    <property type="entry name" value="YerB-like"/>
    <property type="match status" value="1"/>
</dbReference>
<gene>
    <name evidence="4" type="ORF">CFN78_16040</name>
</gene>
<reference evidence="4 5" key="1">
    <citation type="submission" date="2017-07" db="EMBL/GenBank/DDBJ databases">
        <title>Amycolatopsis antarcticus sp. nov., isolated from the surface of an Antarcticus brown macroalga.</title>
        <authorList>
            <person name="Wang J."/>
            <person name="Leiva S."/>
            <person name="Huang J."/>
            <person name="Huang Y."/>
        </authorList>
    </citation>
    <scope>NUCLEOTIDE SEQUENCE [LARGE SCALE GENOMIC DNA]</scope>
    <source>
        <strain evidence="4 5">AU-G6</strain>
    </source>
</reference>
<dbReference type="Pfam" id="PF17479">
    <property type="entry name" value="DUF3048_C"/>
    <property type="match status" value="1"/>
</dbReference>
<proteinExistence type="predicted"/>
<dbReference type="InterPro" id="IPR021416">
    <property type="entry name" value="DUF3048_N"/>
</dbReference>
<evidence type="ECO:0000256" key="1">
    <source>
        <dbReference type="SAM" id="MobiDB-lite"/>
    </source>
</evidence>
<keyword evidence="5" id="KW-1185">Reference proteome</keyword>
<evidence type="ECO:0000259" key="2">
    <source>
        <dbReference type="Pfam" id="PF11258"/>
    </source>
</evidence>
<name>A0A263D1U3_9PSEU</name>
<evidence type="ECO:0000313" key="4">
    <source>
        <dbReference type="EMBL" id="OZM72058.1"/>
    </source>
</evidence>
<dbReference type="RefSeq" id="WP_094863629.1">
    <property type="nucleotide sequence ID" value="NZ_NKYE01000009.1"/>
</dbReference>
<dbReference type="AlphaFoldDB" id="A0A263D1U3"/>
<accession>A0A263D1U3</accession>